<dbReference type="EMBL" id="JACHHK010000002">
    <property type="protein sequence ID" value="MBB5182560.1"/>
    <property type="molecule type" value="Genomic_DNA"/>
</dbReference>
<evidence type="ECO:0000313" key="2">
    <source>
        <dbReference type="Proteomes" id="UP000539953"/>
    </source>
</evidence>
<dbReference type="InterPro" id="IPR011990">
    <property type="entry name" value="TPR-like_helical_dom_sf"/>
</dbReference>
<dbReference type="InterPro" id="IPR006597">
    <property type="entry name" value="Sel1-like"/>
</dbReference>
<dbReference type="AlphaFoldDB" id="A0A7W8FWC7"/>
<keyword evidence="2" id="KW-1185">Reference proteome</keyword>
<reference evidence="1 2" key="1">
    <citation type="submission" date="2020-08" db="EMBL/GenBank/DDBJ databases">
        <title>Genomic Encyclopedia of Type Strains, Phase IV (KMG-IV): sequencing the most valuable type-strain genomes for metagenomic binning, comparative biology and taxonomic classification.</title>
        <authorList>
            <person name="Goeker M."/>
        </authorList>
    </citation>
    <scope>NUCLEOTIDE SEQUENCE [LARGE SCALE GENOMIC DNA]</scope>
    <source>
        <strain evidence="1 2">DSM 25799</strain>
    </source>
</reference>
<proteinExistence type="predicted"/>
<comment type="caution">
    <text evidence="1">The sequence shown here is derived from an EMBL/GenBank/DDBJ whole genome shotgun (WGS) entry which is preliminary data.</text>
</comment>
<dbReference type="SMART" id="SM00671">
    <property type="entry name" value="SEL1"/>
    <property type="match status" value="4"/>
</dbReference>
<dbReference type="Proteomes" id="UP000539953">
    <property type="component" value="Unassembled WGS sequence"/>
</dbReference>
<gene>
    <name evidence="1" type="ORF">HNQ47_000579</name>
</gene>
<organism evidence="1 2">
    <name type="scientific">Catenisphaera adipataccumulans</name>
    <dbReference type="NCBI Taxonomy" id="700500"/>
    <lineage>
        <taxon>Bacteria</taxon>
        <taxon>Bacillati</taxon>
        <taxon>Bacillota</taxon>
        <taxon>Erysipelotrichia</taxon>
        <taxon>Erysipelotrichales</taxon>
        <taxon>Erysipelotrichaceae</taxon>
        <taxon>Catenisphaera</taxon>
    </lineage>
</organism>
<dbReference type="RefSeq" id="WP_183327353.1">
    <property type="nucleotide sequence ID" value="NZ_JACHHK010000002.1"/>
</dbReference>
<name>A0A7W8FWC7_9FIRM</name>
<dbReference type="Pfam" id="PF08238">
    <property type="entry name" value="Sel1"/>
    <property type="match status" value="4"/>
</dbReference>
<sequence length="238" mass="26766">MAEEFNMQLVKQLKEQKKYTELYRYCRTYALQNNLDAICELAGCFYHGWGTAKNEQESALLDYQAAKCGHVKSIYNLAVDYEQGIGVMKNPEKAKELYDLAAKQGDTDAMFSLGMCYFHGHGTAKSLRQALDCFSEAAACGHARAQCALGFCYREGLGTKKDLIKSDYWLNLAADNGNALAAKYVDRDVYKEEIHEALDSMLADAKNIAPLLKQHGDEMIEAKIERIIALLRKHQQEA</sequence>
<evidence type="ECO:0000313" key="1">
    <source>
        <dbReference type="EMBL" id="MBB5182560.1"/>
    </source>
</evidence>
<dbReference type="Gene3D" id="1.25.40.10">
    <property type="entry name" value="Tetratricopeptide repeat domain"/>
    <property type="match status" value="1"/>
</dbReference>
<dbReference type="PANTHER" id="PTHR43628">
    <property type="entry name" value="ACTIVATOR OF C KINASE PROTEIN 1-RELATED"/>
    <property type="match status" value="1"/>
</dbReference>
<protein>
    <submittedName>
        <fullName evidence="1">TPR repeat protein</fullName>
    </submittedName>
</protein>
<dbReference type="SUPFAM" id="SSF81901">
    <property type="entry name" value="HCP-like"/>
    <property type="match status" value="1"/>
</dbReference>
<accession>A0A7W8FWC7</accession>
<dbReference type="InterPro" id="IPR052945">
    <property type="entry name" value="Mitotic_Regulator"/>
</dbReference>
<dbReference type="PANTHER" id="PTHR43628:SF1">
    <property type="entry name" value="CHITIN SYNTHASE REGULATORY FACTOR 2-RELATED"/>
    <property type="match status" value="1"/>
</dbReference>